<dbReference type="STRING" id="525640.SAMN04487971_102270"/>
<organism evidence="1 2">
    <name type="scientific">Paracoccus chinensis</name>
    <dbReference type="NCBI Taxonomy" id="525640"/>
    <lineage>
        <taxon>Bacteria</taxon>
        <taxon>Pseudomonadati</taxon>
        <taxon>Pseudomonadota</taxon>
        <taxon>Alphaproteobacteria</taxon>
        <taxon>Rhodobacterales</taxon>
        <taxon>Paracoccaceae</taxon>
        <taxon>Paracoccus</taxon>
    </lineage>
</organism>
<dbReference type="Pfam" id="PF06748">
    <property type="entry name" value="DUF1217"/>
    <property type="match status" value="1"/>
</dbReference>
<evidence type="ECO:0000313" key="1">
    <source>
        <dbReference type="EMBL" id="SDK68837.1"/>
    </source>
</evidence>
<dbReference type="EMBL" id="FNGE01000002">
    <property type="protein sequence ID" value="SDK68837.1"/>
    <property type="molecule type" value="Genomic_DNA"/>
</dbReference>
<keyword evidence="2" id="KW-1185">Reference proteome</keyword>
<dbReference type="InterPro" id="IPR010626">
    <property type="entry name" value="DUF1217"/>
</dbReference>
<sequence>MSFQPLVGQGGYAGWRLLARTGETQKALVARDPQVARDTAHVRAKLGQVGSAEELVSDFRLLRTTLSAFGLEADASNRFFIRKVLESDLDDPKSLANRLGDKRYRAMAEAFRFAGGTGPSAKLADEIAERHVSAELERRVGTVDGNLRLAMSARRELGALGGSNATDNTRWYNILGTAPLRKVVEGALGLGTEFGKLPIDRQLSEMKLRSGKLFGSESPSVFADPANVEKLIQRFLVRAQAVSPAQSSYNAALVLLSG</sequence>
<evidence type="ECO:0000313" key="2">
    <source>
        <dbReference type="Proteomes" id="UP000199555"/>
    </source>
</evidence>
<dbReference type="OrthoDB" id="7824597at2"/>
<name>A0A1G9DY76_9RHOB</name>
<evidence type="ECO:0008006" key="3">
    <source>
        <dbReference type="Google" id="ProtNLM"/>
    </source>
</evidence>
<accession>A0A1G9DY76</accession>
<protein>
    <recommendedName>
        <fullName evidence="3">Flagellar protein</fullName>
    </recommendedName>
</protein>
<dbReference type="SUPFAM" id="SSF158837">
    <property type="entry name" value="AGR C 984p-like"/>
    <property type="match status" value="1"/>
</dbReference>
<dbReference type="RefSeq" id="WP_090752683.1">
    <property type="nucleotide sequence ID" value="NZ_FNGE01000002.1"/>
</dbReference>
<dbReference type="Gene3D" id="1.10.3700.10">
    <property type="entry name" value="AGR C 984p-like"/>
    <property type="match status" value="1"/>
</dbReference>
<reference evidence="2" key="1">
    <citation type="submission" date="2016-10" db="EMBL/GenBank/DDBJ databases">
        <authorList>
            <person name="Varghese N."/>
            <person name="Submissions S."/>
        </authorList>
    </citation>
    <scope>NUCLEOTIDE SEQUENCE [LARGE SCALE GENOMIC DNA]</scope>
    <source>
        <strain evidence="2">CGMCC 1.7655</strain>
    </source>
</reference>
<dbReference type="Proteomes" id="UP000199555">
    <property type="component" value="Unassembled WGS sequence"/>
</dbReference>
<dbReference type="InterPro" id="IPR023157">
    <property type="entry name" value="AGR-C-984p-like_sf"/>
</dbReference>
<proteinExistence type="predicted"/>
<dbReference type="AlphaFoldDB" id="A0A1G9DY76"/>
<gene>
    <name evidence="1" type="ORF">SAMN04487971_102270</name>
</gene>